<gene>
    <name evidence="1" type="ORF">ABJ99_3254</name>
</gene>
<evidence type="ECO:0000313" key="1">
    <source>
        <dbReference type="EMBL" id="KPC25856.1"/>
    </source>
</evidence>
<evidence type="ECO:0000313" key="2">
    <source>
        <dbReference type="Proteomes" id="UP000037891"/>
    </source>
</evidence>
<protein>
    <submittedName>
        <fullName evidence="1">HrpO</fullName>
    </submittedName>
</protein>
<organism evidence="1 2">
    <name type="scientific">Pseudomonas syringae pv. cilantro</name>
    <dbReference type="NCBI Taxonomy" id="81035"/>
    <lineage>
        <taxon>Bacteria</taxon>
        <taxon>Pseudomonadati</taxon>
        <taxon>Pseudomonadota</taxon>
        <taxon>Gammaproteobacteria</taxon>
        <taxon>Pseudomonadales</taxon>
        <taxon>Pseudomonadaceae</taxon>
        <taxon>Pseudomonas</taxon>
        <taxon>Pseudomonas syringae</taxon>
    </lineage>
</organism>
<dbReference type="RefSeq" id="WP_054087510.1">
    <property type="nucleotide sequence ID" value="NZ_LGLN01000077.1"/>
</dbReference>
<dbReference type="Proteomes" id="UP000037891">
    <property type="component" value="Unassembled WGS sequence"/>
</dbReference>
<comment type="caution">
    <text evidence="1">The sequence shown here is derived from an EMBL/GenBank/DDBJ whole genome shotgun (WGS) entry which is preliminary data.</text>
</comment>
<sequence length="148" mass="17072">MDETLEEDPQRAALEQVIGLLTPLRQHRQASAERAHRQAQVELKSMLDHLAETQASLVQERDNHKRGRESLSSAHLEKTISLNDVDRWHAKEKSLLDRLDSIRHDVQQQQLRVTEQQALLEQKRLQAKASQRAVEKLACMEETLNEEG</sequence>
<dbReference type="InterPro" id="IPR053716">
    <property type="entry name" value="Flag_assembly_chemotaxis_eff"/>
</dbReference>
<dbReference type="Gene3D" id="1.10.287.1700">
    <property type="match status" value="1"/>
</dbReference>
<accession>A0A0N0X878</accession>
<dbReference type="PATRIC" id="fig|81035.3.peg.3467"/>
<reference evidence="1 2" key="1">
    <citation type="submission" date="2015-07" db="EMBL/GenBank/DDBJ databases">
        <authorList>
            <person name="Noorani M."/>
        </authorList>
    </citation>
    <scope>NUCLEOTIDE SEQUENCE [LARGE SCALE GENOMIC DNA]</scope>
    <source>
        <strain evidence="1 2">0788_9</strain>
    </source>
</reference>
<dbReference type="AlphaFoldDB" id="A0A0N0X878"/>
<dbReference type="EMBL" id="LGLN01000077">
    <property type="protein sequence ID" value="KPC25856.1"/>
    <property type="molecule type" value="Genomic_DNA"/>
</dbReference>
<reference evidence="1 2" key="2">
    <citation type="submission" date="2015-10" db="EMBL/GenBank/DDBJ databases">
        <title>Comparative genomics and high-throughput reverse genetic screens identify a new phytobacterial MAMP and an Arabidopsis receptor required for immune elicitation.</title>
        <authorList>
            <person name="Mott G.A."/>
            <person name="Thakur S."/>
            <person name="Wang P.W."/>
            <person name="Desveaux D."/>
            <person name="Guttman D.S."/>
        </authorList>
    </citation>
    <scope>NUCLEOTIDE SEQUENCE [LARGE SCALE GENOMIC DNA]</scope>
    <source>
        <strain evidence="1 2">0788_9</strain>
    </source>
</reference>
<proteinExistence type="predicted"/>
<name>A0A0N0X878_PSESX</name>